<reference evidence="1" key="1">
    <citation type="submission" date="2021-01" db="EMBL/GenBank/DDBJ databases">
        <title>Chromosome-level genome assembly of a human fungal pathogen reveals clustering of transcriptionally co-regulated genes.</title>
        <authorList>
            <person name="Voorhies M."/>
            <person name="Cohen S."/>
            <person name="Shea T.P."/>
            <person name="Petrus S."/>
            <person name="Munoz J.F."/>
            <person name="Poplawski S."/>
            <person name="Goldman W.E."/>
            <person name="Michael T."/>
            <person name="Cuomo C.A."/>
            <person name="Sil A."/>
            <person name="Beyhan S."/>
        </authorList>
    </citation>
    <scope>NUCLEOTIDE SEQUENCE</scope>
    <source>
        <strain evidence="1">WU24</strain>
    </source>
</reference>
<accession>A0A8A1M878</accession>
<proteinExistence type="predicted"/>
<dbReference type="OrthoDB" id="10251048at2759"/>
<gene>
    <name evidence="1" type="ORF">I7I51_05463</name>
</gene>
<dbReference type="InterPro" id="IPR023214">
    <property type="entry name" value="HAD_sf"/>
</dbReference>
<dbReference type="Proteomes" id="UP000663671">
    <property type="component" value="Chromosome 4"/>
</dbReference>
<dbReference type="EMBL" id="CP069110">
    <property type="protein sequence ID" value="QSS60662.1"/>
    <property type="molecule type" value="Genomic_DNA"/>
</dbReference>
<dbReference type="VEuPathDB" id="FungiDB:I7I51_05463"/>
<sequence>MYRTSETDIILSPKEVSNGEIAQKEARSCRNSLVPPSAFPDHPGLQGLRWVQMPSMPCEIEDISIEKVKAIKRGTPQDNKLGIKIPYMLLTNGGGKTEVDRTEQISCILGSPISTAQSIQSHTPIQARAE</sequence>
<dbReference type="AlphaFoldDB" id="A0A8A1M878"/>
<dbReference type="Gene3D" id="3.40.50.1000">
    <property type="entry name" value="HAD superfamily/HAD-like"/>
    <property type="match status" value="1"/>
</dbReference>
<evidence type="ECO:0000313" key="2">
    <source>
        <dbReference type="Proteomes" id="UP000663671"/>
    </source>
</evidence>
<name>A0A8A1M878_AJECA</name>
<evidence type="ECO:0000313" key="1">
    <source>
        <dbReference type="EMBL" id="QSS60662.1"/>
    </source>
</evidence>
<protein>
    <submittedName>
        <fullName evidence="1">Uncharacterized protein</fullName>
    </submittedName>
</protein>
<organism evidence="1 2">
    <name type="scientific">Ajellomyces capsulatus</name>
    <name type="common">Darling's disease fungus</name>
    <name type="synonym">Histoplasma capsulatum</name>
    <dbReference type="NCBI Taxonomy" id="5037"/>
    <lineage>
        <taxon>Eukaryota</taxon>
        <taxon>Fungi</taxon>
        <taxon>Dikarya</taxon>
        <taxon>Ascomycota</taxon>
        <taxon>Pezizomycotina</taxon>
        <taxon>Eurotiomycetes</taxon>
        <taxon>Eurotiomycetidae</taxon>
        <taxon>Onygenales</taxon>
        <taxon>Ajellomycetaceae</taxon>
        <taxon>Histoplasma</taxon>
    </lineage>
</organism>